<evidence type="ECO:0000256" key="2">
    <source>
        <dbReference type="ARBA" id="ARBA00022692"/>
    </source>
</evidence>
<reference evidence="7" key="1">
    <citation type="submission" date="2023-06" db="EMBL/GenBank/DDBJ databases">
        <title>Survivors Of The Sea: Transcriptome response of Skeletonema marinoi to long-term dormancy.</title>
        <authorList>
            <person name="Pinder M.I.M."/>
            <person name="Kourtchenko O."/>
            <person name="Robertson E.K."/>
            <person name="Larsson T."/>
            <person name="Maumus F."/>
            <person name="Osuna-Cruz C.M."/>
            <person name="Vancaester E."/>
            <person name="Stenow R."/>
            <person name="Vandepoele K."/>
            <person name="Ploug H."/>
            <person name="Bruchert V."/>
            <person name="Godhe A."/>
            <person name="Topel M."/>
        </authorList>
    </citation>
    <scope>NUCLEOTIDE SEQUENCE</scope>
    <source>
        <strain evidence="7">R05AC</strain>
    </source>
</reference>
<evidence type="ECO:0000313" key="7">
    <source>
        <dbReference type="EMBL" id="KAK1735207.1"/>
    </source>
</evidence>
<evidence type="ECO:0000256" key="1">
    <source>
        <dbReference type="ARBA" id="ARBA00004141"/>
    </source>
</evidence>
<evidence type="ECO:0000313" key="8">
    <source>
        <dbReference type="Proteomes" id="UP001224775"/>
    </source>
</evidence>
<feature type="transmembrane region" description="Helical" evidence="6">
    <location>
        <begin position="262"/>
        <end position="282"/>
    </location>
</feature>
<organism evidence="7 8">
    <name type="scientific">Skeletonema marinoi</name>
    <dbReference type="NCBI Taxonomy" id="267567"/>
    <lineage>
        <taxon>Eukaryota</taxon>
        <taxon>Sar</taxon>
        <taxon>Stramenopiles</taxon>
        <taxon>Ochrophyta</taxon>
        <taxon>Bacillariophyta</taxon>
        <taxon>Coscinodiscophyceae</taxon>
        <taxon>Thalassiosirophycidae</taxon>
        <taxon>Thalassiosirales</taxon>
        <taxon>Skeletonemataceae</taxon>
        <taxon>Skeletonema</taxon>
        <taxon>Skeletonema marinoi-dohrnii complex</taxon>
    </lineage>
</organism>
<proteinExistence type="predicted"/>
<evidence type="ECO:0000256" key="3">
    <source>
        <dbReference type="ARBA" id="ARBA00022989"/>
    </source>
</evidence>
<accession>A0AAD9D636</accession>
<evidence type="ECO:0000256" key="6">
    <source>
        <dbReference type="SAM" id="Phobius"/>
    </source>
</evidence>
<keyword evidence="3 6" id="KW-1133">Transmembrane helix</keyword>
<feature type="transmembrane region" description="Helical" evidence="6">
    <location>
        <begin position="574"/>
        <end position="598"/>
    </location>
</feature>
<dbReference type="Proteomes" id="UP001224775">
    <property type="component" value="Unassembled WGS sequence"/>
</dbReference>
<dbReference type="AlphaFoldDB" id="A0AAD9D636"/>
<feature type="compositionally biased region" description="Polar residues" evidence="5">
    <location>
        <begin position="1"/>
        <end position="12"/>
    </location>
</feature>
<feature type="transmembrane region" description="Helical" evidence="6">
    <location>
        <begin position="400"/>
        <end position="420"/>
    </location>
</feature>
<feature type="transmembrane region" description="Helical" evidence="6">
    <location>
        <begin position="340"/>
        <end position="359"/>
    </location>
</feature>
<feature type="transmembrane region" description="Helical" evidence="6">
    <location>
        <begin position="371"/>
        <end position="388"/>
    </location>
</feature>
<dbReference type="PANTHER" id="PTHR11132">
    <property type="entry name" value="SOLUTE CARRIER FAMILY 35"/>
    <property type="match status" value="1"/>
</dbReference>
<keyword evidence="2 6" id="KW-0812">Transmembrane</keyword>
<feature type="transmembrane region" description="Helical" evidence="6">
    <location>
        <begin position="543"/>
        <end position="562"/>
    </location>
</feature>
<name>A0AAD9D636_9STRA</name>
<keyword evidence="8" id="KW-1185">Reference proteome</keyword>
<keyword evidence="4 6" id="KW-0472">Membrane</keyword>
<gene>
    <name evidence="7" type="ORF">QTG54_014273</name>
</gene>
<feature type="transmembrane region" description="Helical" evidence="6">
    <location>
        <begin position="227"/>
        <end position="247"/>
    </location>
</feature>
<comment type="caution">
    <text evidence="7">The sequence shown here is derived from an EMBL/GenBank/DDBJ whole genome shotgun (WGS) entry which is preliminary data.</text>
</comment>
<feature type="region of interest" description="Disordered" evidence="5">
    <location>
        <begin position="1"/>
        <end position="23"/>
    </location>
</feature>
<sequence>MTSDDQPSSPFSARQAAVQNGNNNVNEYNKRIWNIAETIESDKLSSLPQSSSTRPTLQRSTSILLRSTSLRKSLRRLDSSNRLSITCSGSDLGQLYLSSPETDTSSLFNASRSYKSLKSSESWGNVTLDSSSGSSDDLLHQQQRSSSSSSWLYAADLYGRRKSYRRHSSYARFLDIDVMSDILEEDDYNDNDVEMKSFLIEEADTDEHGIDTWSKLRRCWRWCKSPLVVVPAMMVLDLVLGVSLSLYDSNLLRNVPGFHFPLTYALVQKMTNAIASLVLIYISRKWEKDDRRNRPIDEHQGGLAEMPSLKTFRHHASSLTAVALVQTFSSAFANEALQEIPLPLFKVVLMCGPIFVAFITTIMEGQIYSRGRLFALLLIGFGAGRAVYAEAEKADNPREILQGAGYALGASAFSGIALVLSSVLMHKDNEHIDDEEEEEVDLKDASKVETELNPLSLLFYLSCEQVMMLSFYLALDAFDGTDTEQPKSPEQLSEFAAFLIYFMEDPPQAIFYLLVGSILSLTLAVLTFVLVNCTSPVATSLLGNVRSISTVAISSLLFQGVAGRGGVSSSGDGLFGPAATGYLLSLAGGVAYAFAALARDNGNNAK</sequence>
<comment type="subcellular location">
    <subcellularLocation>
        <location evidence="1">Membrane</location>
        <topology evidence="1">Multi-pass membrane protein</topology>
    </subcellularLocation>
</comment>
<evidence type="ECO:0000256" key="5">
    <source>
        <dbReference type="SAM" id="MobiDB-lite"/>
    </source>
</evidence>
<dbReference type="GO" id="GO:0016020">
    <property type="term" value="C:membrane"/>
    <property type="evidence" value="ECO:0007669"/>
    <property type="project" value="UniProtKB-SubCell"/>
</dbReference>
<protein>
    <submittedName>
        <fullName evidence="7">Uncharacterized protein</fullName>
    </submittedName>
</protein>
<dbReference type="EMBL" id="JATAAI010000035">
    <property type="protein sequence ID" value="KAK1735207.1"/>
    <property type="molecule type" value="Genomic_DNA"/>
</dbReference>
<evidence type="ECO:0000256" key="4">
    <source>
        <dbReference type="ARBA" id="ARBA00023136"/>
    </source>
</evidence>
<dbReference type="InterPro" id="IPR050186">
    <property type="entry name" value="TPT_transporter"/>
</dbReference>
<feature type="transmembrane region" description="Helical" evidence="6">
    <location>
        <begin position="509"/>
        <end position="531"/>
    </location>
</feature>